<reference evidence="3 4" key="1">
    <citation type="submission" date="2018-05" db="EMBL/GenBank/DDBJ databases">
        <title>Genomic Encyclopedia of Archaeal and Bacterial Type Strains, Phase II (KMG-II): from individual species to whole genera.</title>
        <authorList>
            <person name="Goeker M."/>
        </authorList>
    </citation>
    <scope>NUCLEOTIDE SEQUENCE [LARGE SCALE GENOMIC DNA]</scope>
    <source>
        <strain evidence="3 4">DSM 22214</strain>
    </source>
</reference>
<dbReference type="InterPro" id="IPR033452">
    <property type="entry name" value="GH30_C"/>
</dbReference>
<dbReference type="Pfam" id="PF14587">
    <property type="entry name" value="Glyco_hydr_30_2"/>
    <property type="match status" value="1"/>
</dbReference>
<evidence type="ECO:0000313" key="4">
    <source>
        <dbReference type="Proteomes" id="UP000245489"/>
    </source>
</evidence>
<dbReference type="PANTHER" id="PTHR42767:SF1">
    <property type="entry name" value="ENDO-BETA-1,6-GALACTANASE-LIKE DOMAIN-CONTAINING PROTEIN"/>
    <property type="match status" value="1"/>
</dbReference>
<dbReference type="EMBL" id="QGGO01000020">
    <property type="protein sequence ID" value="PWK22368.1"/>
    <property type="molecule type" value="Genomic_DNA"/>
</dbReference>
<accession>A0A316DY58</accession>
<evidence type="ECO:0000259" key="1">
    <source>
        <dbReference type="Pfam" id="PF14587"/>
    </source>
</evidence>
<sequence>MIDIAKFSCQKALRFTFPLLFFITINESFGQNKQIQISIDPQIQFQKIEHFGASDSWACQFVGNWTELQKNKIADLLFSQDTLTNGQPKGIGLSIWRFNIGAGSTEQGDLSGIKDIWRRAECFLDSNGNYDWNRQKGQIWFLNAAKERKVAKFLGFTNSPPVHFTVNKKAFATDGKPNLDSTQFDNFSKFLTQVITGIKAKTGILFDYVSPVNEPQWKWSDGGQEGTPFTNKHITGITKSLSAALAKAHLPTQINICEAGQIDYLYKNHNNPACGNQIAAFFQTNSPFYIGNLPNVTKAISGHSYFTTSTSDTAILKRKALQKSVQSVPNLKYWMSEYCILGDNEGEIQGNKKDLGINPALYIAKVIHHDLVYANASAWHWWTALSHYDYKDGLIYIDNSTTDGNFYTSKMLWAFGNYSRFIRPDAKRISASIQSKEDVKCLVSAYKNIDKKIVAVIINSESFPIELNLSLKKQKIKSFRTYTTSEIEDLSASKKIKKSNKITVSPNSVTSILIE</sequence>
<dbReference type="SUPFAM" id="SSF51445">
    <property type="entry name" value="(Trans)glycosidases"/>
    <property type="match status" value="1"/>
</dbReference>
<dbReference type="RefSeq" id="WP_109744126.1">
    <property type="nucleotide sequence ID" value="NZ_QGGO01000020.1"/>
</dbReference>
<dbReference type="Gene3D" id="2.60.40.1180">
    <property type="entry name" value="Golgi alpha-mannosidase II"/>
    <property type="match status" value="1"/>
</dbReference>
<comment type="caution">
    <text evidence="3">The sequence shown here is derived from an EMBL/GenBank/DDBJ whole genome shotgun (WGS) entry which is preliminary data.</text>
</comment>
<dbReference type="SUPFAM" id="SSF51011">
    <property type="entry name" value="Glycosyl hydrolase domain"/>
    <property type="match status" value="1"/>
</dbReference>
<dbReference type="GO" id="GO:0004553">
    <property type="term" value="F:hydrolase activity, hydrolyzing O-glycosyl compounds"/>
    <property type="evidence" value="ECO:0007669"/>
    <property type="project" value="InterPro"/>
</dbReference>
<protein>
    <submittedName>
        <fullName evidence="3">O-glycosyl hydrolase</fullName>
    </submittedName>
</protein>
<dbReference type="InterPro" id="IPR039514">
    <property type="entry name" value="6GAL-like"/>
</dbReference>
<evidence type="ECO:0000313" key="3">
    <source>
        <dbReference type="EMBL" id="PWK22368.1"/>
    </source>
</evidence>
<dbReference type="PANTHER" id="PTHR42767">
    <property type="entry name" value="ENDO-BETA-1,6-GALACTANASE"/>
    <property type="match status" value="1"/>
</dbReference>
<organism evidence="3 4">
    <name type="scientific">Arcicella aurantiaca</name>
    <dbReference type="NCBI Taxonomy" id="591202"/>
    <lineage>
        <taxon>Bacteria</taxon>
        <taxon>Pseudomonadati</taxon>
        <taxon>Bacteroidota</taxon>
        <taxon>Cytophagia</taxon>
        <taxon>Cytophagales</taxon>
        <taxon>Flectobacillaceae</taxon>
        <taxon>Arcicella</taxon>
    </lineage>
</organism>
<dbReference type="InterPro" id="IPR017853">
    <property type="entry name" value="GH"/>
</dbReference>
<dbReference type="OrthoDB" id="9806701at2"/>
<dbReference type="Gene3D" id="3.20.20.80">
    <property type="entry name" value="Glycosidases"/>
    <property type="match status" value="1"/>
</dbReference>
<dbReference type="Proteomes" id="UP000245489">
    <property type="component" value="Unassembled WGS sequence"/>
</dbReference>
<dbReference type="Pfam" id="PF17189">
    <property type="entry name" value="Glyco_hydro_30C"/>
    <property type="match status" value="1"/>
</dbReference>
<dbReference type="InterPro" id="IPR013780">
    <property type="entry name" value="Glyco_hydro_b"/>
</dbReference>
<feature type="domain" description="Endo-beta-1,6-galactanase-like" evidence="1">
    <location>
        <begin position="35"/>
        <end position="396"/>
    </location>
</feature>
<feature type="domain" description="Glycosyl hydrolase family 30 beta sandwich" evidence="2">
    <location>
        <begin position="425"/>
        <end position="510"/>
    </location>
</feature>
<proteinExistence type="predicted"/>
<name>A0A316DY58_9BACT</name>
<keyword evidence="4" id="KW-1185">Reference proteome</keyword>
<evidence type="ECO:0000259" key="2">
    <source>
        <dbReference type="Pfam" id="PF17189"/>
    </source>
</evidence>
<gene>
    <name evidence="3" type="ORF">LV89_03433</name>
</gene>
<dbReference type="InterPro" id="IPR039743">
    <property type="entry name" value="6GAL/EXGAL"/>
</dbReference>
<dbReference type="AlphaFoldDB" id="A0A316DY58"/>
<keyword evidence="3" id="KW-0378">Hydrolase</keyword>